<dbReference type="Pfam" id="PF13302">
    <property type="entry name" value="Acetyltransf_3"/>
    <property type="match status" value="1"/>
</dbReference>
<dbReference type="Gene3D" id="3.40.630.30">
    <property type="match status" value="1"/>
</dbReference>
<dbReference type="RefSeq" id="WP_056960813.1">
    <property type="nucleotide sequence ID" value="NZ_AZFQ01000036.1"/>
</dbReference>
<proteinExistence type="predicted"/>
<dbReference type="PATRIC" id="fig|1423801.4.peg.733"/>
<reference evidence="2 3" key="1">
    <citation type="journal article" date="2015" name="Genome Announc.">
        <title>Expanding the biotechnology potential of lactobacilli through comparative genomics of 213 strains and associated genera.</title>
        <authorList>
            <person name="Sun Z."/>
            <person name="Harris H.M."/>
            <person name="McCann A."/>
            <person name="Guo C."/>
            <person name="Argimon S."/>
            <person name="Zhang W."/>
            <person name="Yang X."/>
            <person name="Jeffery I.B."/>
            <person name="Cooney J.C."/>
            <person name="Kagawa T.F."/>
            <person name="Liu W."/>
            <person name="Song Y."/>
            <person name="Salvetti E."/>
            <person name="Wrobel A."/>
            <person name="Rasinkangas P."/>
            <person name="Parkhill J."/>
            <person name="Rea M.C."/>
            <person name="O'Sullivan O."/>
            <person name="Ritari J."/>
            <person name="Douillard F.P."/>
            <person name="Paul Ross R."/>
            <person name="Yang R."/>
            <person name="Briner A.E."/>
            <person name="Felis G.E."/>
            <person name="de Vos W.M."/>
            <person name="Barrangou R."/>
            <person name="Klaenhammer T.R."/>
            <person name="Caufield P.W."/>
            <person name="Cui Y."/>
            <person name="Zhang H."/>
            <person name="O'Toole P.W."/>
        </authorList>
    </citation>
    <scope>NUCLEOTIDE SEQUENCE [LARGE SCALE GENOMIC DNA]</scope>
    <source>
        <strain evidence="2 3">DSM 16230</strain>
    </source>
</reference>
<dbReference type="InterPro" id="IPR016181">
    <property type="entry name" value="Acyl_CoA_acyltransferase"/>
</dbReference>
<dbReference type="GO" id="GO:0016747">
    <property type="term" value="F:acyltransferase activity, transferring groups other than amino-acyl groups"/>
    <property type="evidence" value="ECO:0007669"/>
    <property type="project" value="InterPro"/>
</dbReference>
<dbReference type="PANTHER" id="PTHR43415">
    <property type="entry name" value="SPERMIDINE N(1)-ACETYLTRANSFERASE"/>
    <property type="match status" value="1"/>
</dbReference>
<accession>A0A0R1VAK7</accession>
<dbReference type="EMBL" id="AZFQ01000036">
    <property type="protein sequence ID" value="KRL98907.1"/>
    <property type="molecule type" value="Genomic_DNA"/>
</dbReference>
<name>A0A0R1VAK7_9LACO</name>
<evidence type="ECO:0000259" key="1">
    <source>
        <dbReference type="Pfam" id="PF13302"/>
    </source>
</evidence>
<dbReference type="Proteomes" id="UP000051166">
    <property type="component" value="Unassembled WGS sequence"/>
</dbReference>
<dbReference type="GeneID" id="98309418"/>
<feature type="domain" description="N-acetyltransferase" evidence="1">
    <location>
        <begin position="3"/>
        <end position="143"/>
    </location>
</feature>
<dbReference type="STRING" id="1423801.FD50_GL000722"/>
<dbReference type="SUPFAM" id="SSF55729">
    <property type="entry name" value="Acyl-CoA N-acyltransferases (Nat)"/>
    <property type="match status" value="1"/>
</dbReference>
<organism evidence="2 3">
    <name type="scientific">Liquorilactobacillus satsumensis DSM 16230 = JCM 12392</name>
    <dbReference type="NCBI Taxonomy" id="1423801"/>
    <lineage>
        <taxon>Bacteria</taxon>
        <taxon>Bacillati</taxon>
        <taxon>Bacillota</taxon>
        <taxon>Bacilli</taxon>
        <taxon>Lactobacillales</taxon>
        <taxon>Lactobacillaceae</taxon>
        <taxon>Liquorilactobacillus</taxon>
    </lineage>
</organism>
<gene>
    <name evidence="2" type="ORF">FD50_GL000722</name>
</gene>
<sequence>MQIILKELQQDELTDFWELAFSNPHAEWTKWNGPYFHDKLPSKDTFIDSSQKNVYLNNPLRKVIWNNNQMVGMVFAYYADEPLEKWLEVGISIYQQANWQQGIGRQALTQWITELFKQSTLPHLGLTTWSGNYRMIALAESLNLKKEAEIRQVRYWQGKYWDSIKYGILRTEWTNKNKTSL</sequence>
<keyword evidence="2" id="KW-0808">Transferase</keyword>
<dbReference type="PANTHER" id="PTHR43415:SF4">
    <property type="entry name" value="N-ACETYLTRANSFERASE DOMAIN-CONTAINING PROTEIN"/>
    <property type="match status" value="1"/>
</dbReference>
<comment type="caution">
    <text evidence="2">The sequence shown here is derived from an EMBL/GenBank/DDBJ whole genome shotgun (WGS) entry which is preliminary data.</text>
</comment>
<keyword evidence="3" id="KW-1185">Reference proteome</keyword>
<evidence type="ECO:0000313" key="3">
    <source>
        <dbReference type="Proteomes" id="UP000051166"/>
    </source>
</evidence>
<dbReference type="AlphaFoldDB" id="A0A0R1VAK7"/>
<protein>
    <submittedName>
        <fullName evidence="2">Acetyltransferase</fullName>
    </submittedName>
</protein>
<dbReference type="InterPro" id="IPR000182">
    <property type="entry name" value="GNAT_dom"/>
</dbReference>
<evidence type="ECO:0000313" key="2">
    <source>
        <dbReference type="EMBL" id="KRL98907.1"/>
    </source>
</evidence>